<comment type="caution">
    <text evidence="11">The sequence shown here is derived from an EMBL/GenBank/DDBJ whole genome shotgun (WGS) entry which is preliminary data.</text>
</comment>
<proteinExistence type="inferred from homology"/>
<evidence type="ECO:0000256" key="2">
    <source>
        <dbReference type="ARBA" id="ARBA00005887"/>
    </source>
</evidence>
<dbReference type="NCBIfam" id="TIGR00836">
    <property type="entry name" value="amt"/>
    <property type="match status" value="1"/>
</dbReference>
<dbReference type="SUPFAM" id="SSF111352">
    <property type="entry name" value="Ammonium transporter"/>
    <property type="match status" value="1"/>
</dbReference>
<feature type="transmembrane region" description="Helical" evidence="9">
    <location>
        <begin position="167"/>
        <end position="188"/>
    </location>
</feature>
<evidence type="ECO:0000313" key="12">
    <source>
        <dbReference type="Proteomes" id="UP000616114"/>
    </source>
</evidence>
<keyword evidence="12" id="KW-1185">Reference proteome</keyword>
<dbReference type="InterPro" id="IPR029020">
    <property type="entry name" value="Ammonium/urea_transptr"/>
</dbReference>
<comment type="subcellular location">
    <subcellularLocation>
        <location evidence="9">Cell membrane</location>
        <topology evidence="9">Multi-pass membrane protein</topology>
    </subcellularLocation>
    <subcellularLocation>
        <location evidence="1">Membrane</location>
        <topology evidence="1">Multi-pass membrane protein</topology>
    </subcellularLocation>
</comment>
<feature type="transmembrane region" description="Helical" evidence="9">
    <location>
        <begin position="39"/>
        <end position="57"/>
    </location>
</feature>
<feature type="transmembrane region" description="Helical" evidence="9">
    <location>
        <begin position="359"/>
        <end position="380"/>
    </location>
</feature>
<evidence type="ECO:0000256" key="7">
    <source>
        <dbReference type="ARBA" id="ARBA00023177"/>
    </source>
</evidence>
<evidence type="ECO:0000256" key="5">
    <source>
        <dbReference type="ARBA" id="ARBA00022989"/>
    </source>
</evidence>
<reference evidence="11" key="1">
    <citation type="journal article" date="2014" name="Int. J. Syst. Evol. Microbiol.">
        <title>Complete genome sequence of Corynebacterium casei LMG S-19264T (=DSM 44701T), isolated from a smear-ripened cheese.</title>
        <authorList>
            <consortium name="US DOE Joint Genome Institute (JGI-PGF)"/>
            <person name="Walter F."/>
            <person name="Albersmeier A."/>
            <person name="Kalinowski J."/>
            <person name="Ruckert C."/>
        </authorList>
    </citation>
    <scope>NUCLEOTIDE SEQUENCE</scope>
    <source>
        <strain evidence="11">CGMCC 1.12785</strain>
    </source>
</reference>
<dbReference type="EMBL" id="BMFY01000010">
    <property type="protein sequence ID" value="GGA19461.1"/>
    <property type="molecule type" value="Genomic_DNA"/>
</dbReference>
<feature type="transmembrane region" description="Helical" evidence="9">
    <location>
        <begin position="261"/>
        <end position="279"/>
    </location>
</feature>
<name>A0A8J2XL63_9MICO</name>
<organism evidence="11 12">
    <name type="scientific">Sediminivirga luteola</name>
    <dbReference type="NCBI Taxonomy" id="1774748"/>
    <lineage>
        <taxon>Bacteria</taxon>
        <taxon>Bacillati</taxon>
        <taxon>Actinomycetota</taxon>
        <taxon>Actinomycetes</taxon>
        <taxon>Micrococcales</taxon>
        <taxon>Brevibacteriaceae</taxon>
        <taxon>Sediminivirga</taxon>
    </lineage>
</organism>
<dbReference type="InterPro" id="IPR024041">
    <property type="entry name" value="NH4_transpt_AmtB-like_dom"/>
</dbReference>
<keyword evidence="7 9" id="KW-0924">Ammonia transport</keyword>
<evidence type="ECO:0000256" key="4">
    <source>
        <dbReference type="ARBA" id="ARBA00022692"/>
    </source>
</evidence>
<keyword evidence="3 9" id="KW-0813">Transport</keyword>
<evidence type="ECO:0000256" key="6">
    <source>
        <dbReference type="ARBA" id="ARBA00023136"/>
    </source>
</evidence>
<feature type="domain" description="Ammonium transporter AmtB-like" evidence="10">
    <location>
        <begin position="7"/>
        <end position="407"/>
    </location>
</feature>
<keyword evidence="6 9" id="KW-0472">Membrane</keyword>
<sequence length="412" mass="43449">MSPADIAWILACFALVTFFFPGISLFYGGMLDGKNVLNMMMMVMSTLAVTTVIYIVYVHGLVVGDSVGGLGLIGNPLEYLGYGGFFEDDGEGGPLWGAFYILFAAVSVALVASGAAGRMRFGSWLVFSVLWVTLVYAPMAHWVFTETDEESGYIGGWMRSQLGLHDFAGGTAVHMNAGAAGLAIALVLGARKNTETRPHNLPMTVIAGGMILAGWMGFNGGTAGGANFLAQYVILTSAIAAATGMLGFMLVEKIRDGHPTLLGLVTGMVSGLVGITPSADAVSPLGALFVGFLSAMAAAWAIMWKRKHRIDDSLDVFAVHGIAGIVGAMFVVFFGSASAPAQTAGVFLGGDPGLIWREIVAITVTLVYSFTVTYAIAWVMNRIRPIRVSEDDETAGLDRALHAETAYARDTL</sequence>
<dbReference type="InterPro" id="IPR001905">
    <property type="entry name" value="Ammonium_transpt"/>
</dbReference>
<dbReference type="InterPro" id="IPR018047">
    <property type="entry name" value="Ammonium_transpt_CS"/>
</dbReference>
<dbReference type="PANTHER" id="PTHR43029">
    <property type="entry name" value="AMMONIUM TRANSPORTER MEP2"/>
    <property type="match status" value="1"/>
</dbReference>
<feature type="transmembrane region" description="Helical" evidence="9">
    <location>
        <begin position="124"/>
        <end position="144"/>
    </location>
</feature>
<dbReference type="GO" id="GO:0005886">
    <property type="term" value="C:plasma membrane"/>
    <property type="evidence" value="ECO:0007669"/>
    <property type="project" value="UniProtKB-SubCell"/>
</dbReference>
<dbReference type="PANTHER" id="PTHR43029:SF10">
    <property type="entry name" value="AMMONIUM TRANSPORTER MEP2"/>
    <property type="match status" value="1"/>
</dbReference>
<evidence type="ECO:0000256" key="9">
    <source>
        <dbReference type="RuleBase" id="RU362002"/>
    </source>
</evidence>
<dbReference type="GO" id="GO:0008519">
    <property type="term" value="F:ammonium channel activity"/>
    <property type="evidence" value="ECO:0007669"/>
    <property type="project" value="InterPro"/>
</dbReference>
<evidence type="ECO:0000256" key="1">
    <source>
        <dbReference type="ARBA" id="ARBA00004141"/>
    </source>
</evidence>
<feature type="transmembrane region" description="Helical" evidence="9">
    <location>
        <begin position="6"/>
        <end position="27"/>
    </location>
</feature>
<accession>A0A8J2XL63</accession>
<gene>
    <name evidence="11" type="primary">amt</name>
    <name evidence="11" type="ORF">GCM10011333_23210</name>
</gene>
<feature type="transmembrane region" description="Helical" evidence="9">
    <location>
        <begin position="95"/>
        <end position="117"/>
    </location>
</feature>
<dbReference type="AlphaFoldDB" id="A0A8J2XL63"/>
<dbReference type="Pfam" id="PF00909">
    <property type="entry name" value="Ammonium_transp"/>
    <property type="match status" value="1"/>
</dbReference>
<feature type="transmembrane region" description="Helical" evidence="9">
    <location>
        <begin position="200"/>
        <end position="218"/>
    </location>
</feature>
<dbReference type="Gene3D" id="1.10.3430.10">
    <property type="entry name" value="Ammonium transporter AmtB like domains"/>
    <property type="match status" value="1"/>
</dbReference>
<evidence type="ECO:0000256" key="8">
    <source>
        <dbReference type="ARBA" id="ARBA00050025"/>
    </source>
</evidence>
<evidence type="ECO:0000259" key="10">
    <source>
        <dbReference type="Pfam" id="PF00909"/>
    </source>
</evidence>
<comment type="similarity">
    <text evidence="2 9">Belongs to the ammonia transporter channel (TC 1.A.11.2) family.</text>
</comment>
<feature type="transmembrane region" description="Helical" evidence="9">
    <location>
        <begin position="316"/>
        <end position="339"/>
    </location>
</feature>
<keyword evidence="5 9" id="KW-1133">Transmembrane helix</keyword>
<protein>
    <recommendedName>
        <fullName evidence="8 9">Ammonium transporter</fullName>
    </recommendedName>
</protein>
<dbReference type="Proteomes" id="UP000616114">
    <property type="component" value="Unassembled WGS sequence"/>
</dbReference>
<evidence type="ECO:0000256" key="3">
    <source>
        <dbReference type="ARBA" id="ARBA00022448"/>
    </source>
</evidence>
<reference evidence="11" key="2">
    <citation type="submission" date="2020-09" db="EMBL/GenBank/DDBJ databases">
        <authorList>
            <person name="Sun Q."/>
            <person name="Zhou Y."/>
        </authorList>
    </citation>
    <scope>NUCLEOTIDE SEQUENCE</scope>
    <source>
        <strain evidence="11">CGMCC 1.12785</strain>
    </source>
</reference>
<feature type="transmembrane region" description="Helical" evidence="9">
    <location>
        <begin position="285"/>
        <end position="304"/>
    </location>
</feature>
<dbReference type="RefSeq" id="WP_188551063.1">
    <property type="nucleotide sequence ID" value="NZ_BMFY01000010.1"/>
</dbReference>
<feature type="transmembrane region" description="Helical" evidence="9">
    <location>
        <begin position="230"/>
        <end position="249"/>
    </location>
</feature>
<keyword evidence="4 9" id="KW-0812">Transmembrane</keyword>
<evidence type="ECO:0000313" key="11">
    <source>
        <dbReference type="EMBL" id="GGA19461.1"/>
    </source>
</evidence>
<dbReference type="PROSITE" id="PS01219">
    <property type="entry name" value="AMMONIUM_TRANSP"/>
    <property type="match status" value="1"/>
</dbReference>